<organism evidence="2 3">
    <name type="scientific">Rhodoferax koreensis</name>
    <dbReference type="NCBI Taxonomy" id="1842727"/>
    <lineage>
        <taxon>Bacteria</taxon>
        <taxon>Pseudomonadati</taxon>
        <taxon>Pseudomonadota</taxon>
        <taxon>Betaproteobacteria</taxon>
        <taxon>Burkholderiales</taxon>
        <taxon>Comamonadaceae</taxon>
        <taxon>Rhodoferax</taxon>
    </lineage>
</organism>
<accession>A0A1P8JY30</accession>
<dbReference type="STRING" id="1842727.RD110_16885"/>
<evidence type="ECO:0000313" key="3">
    <source>
        <dbReference type="Proteomes" id="UP000186609"/>
    </source>
</evidence>
<dbReference type="KEGG" id="rhy:RD110_16885"/>
<sequence>MRWPASIGLACAIAVALTAPGATRADEVRWAATATAPVPSPTFARPVANSQLADLRGGTQNTHNDMTLSGTTADNSAYQVTTGSNAISTGSFANMSGIPVVIQNTGANVLIQNAVILNLQMN</sequence>
<evidence type="ECO:0000313" key="2">
    <source>
        <dbReference type="EMBL" id="APW38669.1"/>
    </source>
</evidence>
<proteinExistence type="predicted"/>
<keyword evidence="1" id="KW-0732">Signal</keyword>
<keyword evidence="3" id="KW-1185">Reference proteome</keyword>
<dbReference type="AlphaFoldDB" id="A0A1P8JY30"/>
<feature type="signal peptide" evidence="1">
    <location>
        <begin position="1"/>
        <end position="24"/>
    </location>
</feature>
<name>A0A1P8JY30_9BURK</name>
<reference evidence="2 3" key="1">
    <citation type="submission" date="2017-01" db="EMBL/GenBank/DDBJ databases">
        <authorList>
            <person name="Mah S.A."/>
            <person name="Swanson W.J."/>
            <person name="Moy G.W."/>
            <person name="Vacquier V.D."/>
        </authorList>
    </citation>
    <scope>NUCLEOTIDE SEQUENCE [LARGE SCALE GENOMIC DNA]</scope>
    <source>
        <strain evidence="2 3">DCY110</strain>
    </source>
</reference>
<dbReference type="Proteomes" id="UP000186609">
    <property type="component" value="Chromosome"/>
</dbReference>
<gene>
    <name evidence="2" type="ORF">RD110_16885</name>
</gene>
<evidence type="ECO:0000256" key="1">
    <source>
        <dbReference type="SAM" id="SignalP"/>
    </source>
</evidence>
<feature type="chain" id="PRO_5012862711" evidence="1">
    <location>
        <begin position="25"/>
        <end position="122"/>
    </location>
</feature>
<protein>
    <submittedName>
        <fullName evidence="2">Uncharacterized protein</fullName>
    </submittedName>
</protein>
<dbReference type="EMBL" id="CP019236">
    <property type="protein sequence ID" value="APW38669.1"/>
    <property type="molecule type" value="Genomic_DNA"/>
</dbReference>